<name>A0A9P6ECZ7_9AGAR</name>
<sequence length="521" mass="59455">MGNSKSSTERCPHCHVSGSASSKIRDKVMTRCRRNRTGTCAGCQKLLDIECKIEETRRTLDNLLKEKEALASTLNEHHDPLSYRLPVEITSRIFLQSLPLSSADVETHYSWDYDAKSFIKSVLLLGHVSKYWRKVARGTPKIWSILCLMVNRSNCLNTVLFMREWLELSGGLPLCIQLRVERKQNDVVTAVLQKVVVSLIEHAHRWKMIDFDIPHYLLPWVSSAMPIQQLSCLEHIELGVTSTHSDDLDATSVLSLRASPRWLTQGNIRLSQISINMEHLTHFYSRGSIEMDDCIQLFRDAPRLLTCDIQEVTGHASSNVLVTSPSLQTLKTGELPENWWNSLTLLSLEELTVDEPIDESWMQLHSLLQRSGCKLKVFNIVDTDPNPDMLEVLELTPHLQQLDLYGGIIREPLFSMMNAAASSTPNFLRNLTSLILYVSENAFDWTWLLVFLTTMTTRPESSLRVVIFTYLEPLCDEPIPGTLRDKKTFNLVLDILRNVELSVLDTENADLVELLRNYHKL</sequence>
<dbReference type="OrthoDB" id="3365698at2759"/>
<evidence type="ECO:0000256" key="1">
    <source>
        <dbReference type="SAM" id="Coils"/>
    </source>
</evidence>
<keyword evidence="1" id="KW-0175">Coiled coil</keyword>
<accession>A0A9P6ECZ7</accession>
<dbReference type="Proteomes" id="UP000807306">
    <property type="component" value="Unassembled WGS sequence"/>
</dbReference>
<evidence type="ECO:0008006" key="4">
    <source>
        <dbReference type="Google" id="ProtNLM"/>
    </source>
</evidence>
<comment type="caution">
    <text evidence="2">The sequence shown here is derived from an EMBL/GenBank/DDBJ whole genome shotgun (WGS) entry which is preliminary data.</text>
</comment>
<evidence type="ECO:0000313" key="3">
    <source>
        <dbReference type="Proteomes" id="UP000807306"/>
    </source>
</evidence>
<evidence type="ECO:0000313" key="2">
    <source>
        <dbReference type="EMBL" id="KAF9527156.1"/>
    </source>
</evidence>
<reference evidence="2" key="1">
    <citation type="submission" date="2020-11" db="EMBL/GenBank/DDBJ databases">
        <authorList>
            <consortium name="DOE Joint Genome Institute"/>
            <person name="Ahrendt S."/>
            <person name="Riley R."/>
            <person name="Andreopoulos W."/>
            <person name="Labutti K."/>
            <person name="Pangilinan J."/>
            <person name="Ruiz-Duenas F.J."/>
            <person name="Barrasa J.M."/>
            <person name="Sanchez-Garcia M."/>
            <person name="Camarero S."/>
            <person name="Miyauchi S."/>
            <person name="Serrano A."/>
            <person name="Linde D."/>
            <person name="Babiker R."/>
            <person name="Drula E."/>
            <person name="Ayuso-Fernandez I."/>
            <person name="Pacheco R."/>
            <person name="Padilla G."/>
            <person name="Ferreira P."/>
            <person name="Barriuso J."/>
            <person name="Kellner H."/>
            <person name="Castanera R."/>
            <person name="Alfaro M."/>
            <person name="Ramirez L."/>
            <person name="Pisabarro A.G."/>
            <person name="Kuo A."/>
            <person name="Tritt A."/>
            <person name="Lipzen A."/>
            <person name="He G."/>
            <person name="Yan M."/>
            <person name="Ng V."/>
            <person name="Cullen D."/>
            <person name="Martin F."/>
            <person name="Rosso M.-N."/>
            <person name="Henrissat B."/>
            <person name="Hibbett D."/>
            <person name="Martinez A.T."/>
            <person name="Grigoriev I.V."/>
        </authorList>
    </citation>
    <scope>NUCLEOTIDE SEQUENCE</scope>
    <source>
        <strain evidence="2">CBS 506.95</strain>
    </source>
</reference>
<gene>
    <name evidence="2" type="ORF">CPB83DRAFT_907952</name>
</gene>
<dbReference type="SUPFAM" id="SSF52047">
    <property type="entry name" value="RNI-like"/>
    <property type="match status" value="1"/>
</dbReference>
<dbReference type="EMBL" id="MU157864">
    <property type="protein sequence ID" value="KAF9527156.1"/>
    <property type="molecule type" value="Genomic_DNA"/>
</dbReference>
<organism evidence="2 3">
    <name type="scientific">Crepidotus variabilis</name>
    <dbReference type="NCBI Taxonomy" id="179855"/>
    <lineage>
        <taxon>Eukaryota</taxon>
        <taxon>Fungi</taxon>
        <taxon>Dikarya</taxon>
        <taxon>Basidiomycota</taxon>
        <taxon>Agaricomycotina</taxon>
        <taxon>Agaricomycetes</taxon>
        <taxon>Agaricomycetidae</taxon>
        <taxon>Agaricales</taxon>
        <taxon>Agaricineae</taxon>
        <taxon>Crepidotaceae</taxon>
        <taxon>Crepidotus</taxon>
    </lineage>
</organism>
<protein>
    <recommendedName>
        <fullName evidence="4">F-box domain-containing protein</fullName>
    </recommendedName>
</protein>
<feature type="coiled-coil region" evidence="1">
    <location>
        <begin position="46"/>
        <end position="73"/>
    </location>
</feature>
<proteinExistence type="predicted"/>
<keyword evidence="3" id="KW-1185">Reference proteome</keyword>
<dbReference type="AlphaFoldDB" id="A0A9P6ECZ7"/>